<dbReference type="RefSeq" id="WP_002283843.1">
    <property type="nucleotide sequence ID" value="NZ_AHSR01000025.1"/>
</dbReference>
<reference evidence="2 3" key="1">
    <citation type="journal article" date="2013" name="Mol. Biol. Evol.">
        <title>Evolutionary and population genomics of the cavity causing bacteria Streptococcus mutans.</title>
        <authorList>
            <person name="Cornejo O.E."/>
            <person name="Lefebure T."/>
            <person name="Pavinski Bitar P.D."/>
            <person name="Lang P."/>
            <person name="Richards V.P."/>
            <person name="Eilertson K."/>
            <person name="Do T."/>
            <person name="Beighton D."/>
            <person name="Zeng L."/>
            <person name="Ahn S.J."/>
            <person name="Burne R.A."/>
            <person name="Siepel A."/>
            <person name="Bustamante C.D."/>
            <person name="Stanhope M.J."/>
        </authorList>
    </citation>
    <scope>NUCLEOTIDE SEQUENCE [LARGE SCALE GENOMIC DNA]</scope>
    <source>
        <strain evidence="2 3">SM6</strain>
    </source>
</reference>
<evidence type="ECO:0008006" key="4">
    <source>
        <dbReference type="Google" id="ProtNLM"/>
    </source>
</evidence>
<dbReference type="AlphaFoldDB" id="A0A829BQT3"/>
<sequence length="227" mass="26446">MKAFLTPNQTHPPEISPLLYLLMIAVLLLLSYTSFKYYQSSLYTRTFKLIQAIQLLTLYSWYLFFAIPISNSLPFYHCRLAMFALLLLPDKTKLKQYFALMGVSGTIFAIGYPIMDAYTFPHITAFSFLIGHYALLVGSIIYLMRYYKSNFLSWKAIILYTFVLNLFLVIINYLTGGNYGILRYTPFITNTPLLVRYLAVTFILTAMLLLIDWVFIRREYGKARAER</sequence>
<gene>
    <name evidence="2" type="ORF">SMU82_06014</name>
</gene>
<evidence type="ECO:0000313" key="3">
    <source>
        <dbReference type="Proteomes" id="UP000011676"/>
    </source>
</evidence>
<feature type="transmembrane region" description="Helical" evidence="1">
    <location>
        <begin position="156"/>
        <end position="174"/>
    </location>
</feature>
<comment type="caution">
    <text evidence="2">The sequence shown here is derived from an EMBL/GenBank/DDBJ whole genome shotgun (WGS) entry which is preliminary data.</text>
</comment>
<keyword evidence="1" id="KW-1133">Transmembrane helix</keyword>
<protein>
    <recommendedName>
        <fullName evidence="4">Integral membrane protein</fullName>
    </recommendedName>
</protein>
<dbReference type="Proteomes" id="UP000011676">
    <property type="component" value="Unassembled WGS sequence"/>
</dbReference>
<feature type="transmembrane region" description="Helical" evidence="1">
    <location>
        <begin position="194"/>
        <end position="216"/>
    </location>
</feature>
<feature type="transmembrane region" description="Helical" evidence="1">
    <location>
        <begin position="97"/>
        <end position="114"/>
    </location>
</feature>
<feature type="transmembrane region" description="Helical" evidence="1">
    <location>
        <begin position="15"/>
        <end position="35"/>
    </location>
</feature>
<dbReference type="Pfam" id="PF14808">
    <property type="entry name" value="TMEM164"/>
    <property type="match status" value="1"/>
</dbReference>
<evidence type="ECO:0000256" key="1">
    <source>
        <dbReference type="SAM" id="Phobius"/>
    </source>
</evidence>
<evidence type="ECO:0000313" key="2">
    <source>
        <dbReference type="EMBL" id="EMC23724.1"/>
    </source>
</evidence>
<organism evidence="2 3">
    <name type="scientific">Streptococcus mutans SM6</name>
    <dbReference type="NCBI Taxonomy" id="857119"/>
    <lineage>
        <taxon>Bacteria</taxon>
        <taxon>Bacillati</taxon>
        <taxon>Bacillota</taxon>
        <taxon>Bacilli</taxon>
        <taxon>Lactobacillales</taxon>
        <taxon>Streptococcaceae</taxon>
        <taxon>Streptococcus</taxon>
    </lineage>
</organism>
<feature type="transmembrane region" description="Helical" evidence="1">
    <location>
        <begin position="47"/>
        <end position="67"/>
    </location>
</feature>
<proteinExistence type="predicted"/>
<feature type="transmembrane region" description="Helical" evidence="1">
    <location>
        <begin position="120"/>
        <end position="144"/>
    </location>
</feature>
<keyword evidence="1" id="KW-0472">Membrane</keyword>
<dbReference type="NCBIfam" id="TIGR02206">
    <property type="entry name" value="intg_mem_TP0381"/>
    <property type="match status" value="1"/>
</dbReference>
<dbReference type="EMBL" id="AHSR01000025">
    <property type="protein sequence ID" value="EMC23724.1"/>
    <property type="molecule type" value="Genomic_DNA"/>
</dbReference>
<keyword evidence="1" id="KW-0812">Transmembrane</keyword>
<name>A0A829BQT3_STRMG</name>
<accession>A0A829BQT3</accession>
<dbReference type="InterPro" id="IPR011737">
    <property type="entry name" value="CHP02206_TP0381"/>
</dbReference>